<name>F0RXE8_SPHGB</name>
<keyword evidence="3" id="KW-1185">Reference proteome</keyword>
<protein>
    <recommendedName>
        <fullName evidence="1">YdhG-like domain-containing protein</fullName>
    </recommendedName>
</protein>
<feature type="domain" description="YdhG-like" evidence="1">
    <location>
        <begin position="41"/>
        <end position="128"/>
    </location>
</feature>
<dbReference type="SUPFAM" id="SSF159888">
    <property type="entry name" value="YdhG-like"/>
    <property type="match status" value="1"/>
</dbReference>
<dbReference type="InterPro" id="IPR014922">
    <property type="entry name" value="YdhG-like"/>
</dbReference>
<dbReference type="Pfam" id="PF08818">
    <property type="entry name" value="DUF1801"/>
    <property type="match status" value="1"/>
</dbReference>
<dbReference type="HOGENOM" id="CLU_128703_0_0_12"/>
<proteinExistence type="predicted"/>
<sequence>MWTCETCGRSFQKTNQSHSCGKPEPSIEAYIAAQPEEIRGLLSTMHQTISAVLPDAEQRMSWGMPTYWKGSNLVHFAAHANHVGLHIGSDVLARFQDRLRSFKTSKGAVQFPYNKPIPFDLIAEIARWSYEQRPVELSSADRRN</sequence>
<dbReference type="OrthoDB" id="115213at2"/>
<dbReference type="Gene3D" id="3.90.1150.200">
    <property type="match status" value="1"/>
</dbReference>
<accession>F0RXE8</accession>
<dbReference type="RefSeq" id="WP_013605851.1">
    <property type="nucleotide sequence ID" value="NC_015152.1"/>
</dbReference>
<dbReference type="EMBL" id="CP002541">
    <property type="protein sequence ID" value="ADY11998.1"/>
    <property type="molecule type" value="Genomic_DNA"/>
</dbReference>
<organism evidence="2 3">
    <name type="scientific">Sphaerochaeta globosa (strain ATCC BAA-1886 / DSM 22777 / Buddy)</name>
    <name type="common">Spirochaeta sp. (strain Buddy)</name>
    <dbReference type="NCBI Taxonomy" id="158189"/>
    <lineage>
        <taxon>Bacteria</taxon>
        <taxon>Pseudomonadati</taxon>
        <taxon>Spirochaetota</taxon>
        <taxon>Spirochaetia</taxon>
        <taxon>Spirochaetales</taxon>
        <taxon>Sphaerochaetaceae</taxon>
        <taxon>Sphaerochaeta</taxon>
    </lineage>
</organism>
<reference evidence="3" key="1">
    <citation type="submission" date="2011-02" db="EMBL/GenBank/DDBJ databases">
        <title>Complete sequence of Spirochaeta sp. Buddy.</title>
        <authorList>
            <person name="Lucas S."/>
            <person name="Copeland A."/>
            <person name="Lapidus A."/>
            <person name="Cheng J.-F."/>
            <person name="Goodwin L."/>
            <person name="Pitluck S."/>
            <person name="Zeytun A."/>
            <person name="Detter J.C."/>
            <person name="Han C."/>
            <person name="Tapia R."/>
            <person name="Land M."/>
            <person name="Hauser L."/>
            <person name="Kyrpides N."/>
            <person name="Ivanova N."/>
            <person name="Mikhailova N."/>
            <person name="Pagani I."/>
            <person name="Ritalahti K.M."/>
            <person name="Loeffler F.E."/>
            <person name="Woyke T."/>
        </authorList>
    </citation>
    <scope>NUCLEOTIDE SEQUENCE [LARGE SCALE GENOMIC DNA]</scope>
    <source>
        <strain evidence="3">ATCC BAA-1886 / DSM 22777 / Buddy</strain>
    </source>
</reference>
<evidence type="ECO:0000313" key="3">
    <source>
        <dbReference type="Proteomes" id="UP000008466"/>
    </source>
</evidence>
<gene>
    <name evidence="2" type="ordered locus">SpiBuddy_0156</name>
</gene>
<evidence type="ECO:0000259" key="1">
    <source>
        <dbReference type="Pfam" id="PF08818"/>
    </source>
</evidence>
<dbReference type="Proteomes" id="UP000008466">
    <property type="component" value="Chromosome"/>
</dbReference>
<evidence type="ECO:0000313" key="2">
    <source>
        <dbReference type="EMBL" id="ADY11998.1"/>
    </source>
</evidence>
<dbReference type="STRING" id="158189.SpiBuddy_0156"/>
<dbReference type="AlphaFoldDB" id="F0RXE8"/>
<dbReference type="eggNOG" id="COG5646">
    <property type="taxonomic scope" value="Bacteria"/>
</dbReference>
<dbReference type="KEGG" id="sbu:SpiBuddy_0156"/>